<feature type="compositionally biased region" description="Polar residues" evidence="1">
    <location>
        <begin position="1099"/>
        <end position="1120"/>
    </location>
</feature>
<dbReference type="GeneID" id="111351651"/>
<name>A0A9J7E186_SPOLT</name>
<dbReference type="GO" id="GO:0000723">
    <property type="term" value="P:telomere maintenance"/>
    <property type="evidence" value="ECO:0007669"/>
    <property type="project" value="TreeGrafter"/>
</dbReference>
<dbReference type="PANTHER" id="PTHR22928">
    <property type="entry name" value="TELOMERE-ASSOCIATED PROTEIN RIF1"/>
    <property type="match status" value="1"/>
</dbReference>
<feature type="compositionally biased region" description="Basic and acidic residues" evidence="1">
    <location>
        <begin position="1153"/>
        <end position="1170"/>
    </location>
</feature>
<dbReference type="CDD" id="cd14267">
    <property type="entry name" value="Rif1_CTD_C-II_like"/>
    <property type="match status" value="1"/>
</dbReference>
<dbReference type="PANTHER" id="PTHR22928:SF3">
    <property type="entry name" value="TELOMERE-ASSOCIATED PROTEIN RIF1"/>
    <property type="match status" value="1"/>
</dbReference>
<accession>A0A9J7E186</accession>
<feature type="region of interest" description="Disordered" evidence="1">
    <location>
        <begin position="928"/>
        <end position="950"/>
    </location>
</feature>
<dbReference type="CTD" id="55183"/>
<feature type="compositionally biased region" description="Low complexity" evidence="1">
    <location>
        <begin position="1757"/>
        <end position="1774"/>
    </location>
</feature>
<feature type="compositionally biased region" description="Low complexity" evidence="1">
    <location>
        <begin position="928"/>
        <end position="939"/>
    </location>
</feature>
<feature type="compositionally biased region" description="Low complexity" evidence="1">
    <location>
        <begin position="1181"/>
        <end position="1192"/>
    </location>
</feature>
<proteinExistence type="predicted"/>
<feature type="compositionally biased region" description="Basic and acidic residues" evidence="1">
    <location>
        <begin position="1410"/>
        <end position="1428"/>
    </location>
</feature>
<feature type="region of interest" description="Disordered" evidence="1">
    <location>
        <begin position="1026"/>
        <end position="1479"/>
    </location>
</feature>
<gene>
    <name evidence="3" type="primary">LOC111351651</name>
</gene>
<dbReference type="OrthoDB" id="5399929at2759"/>
<feature type="compositionally biased region" description="Basic and acidic residues" evidence="1">
    <location>
        <begin position="1744"/>
        <end position="1756"/>
    </location>
</feature>
<dbReference type="GO" id="GO:0005634">
    <property type="term" value="C:nucleus"/>
    <property type="evidence" value="ECO:0007669"/>
    <property type="project" value="TreeGrafter"/>
</dbReference>
<feature type="compositionally biased region" description="Polar residues" evidence="1">
    <location>
        <begin position="1464"/>
        <end position="1474"/>
    </location>
</feature>
<dbReference type="KEGG" id="sliu:111351651"/>
<sequence length="2264" mass="253880">MSTKMPDENICTDVKSILDRLENNGLQNYIVRSQEYQKLLVALGKDEALSVSETDKLLEICARDLKEELRYAATLMNIISIIVTRVQKGNYNHCPNLAPSALAVIHIITTIALHSKVDTLKQLCYDTLLSFPDETIAALADHHEQVMEVFNLYCHVRIPSKIKFQACSILHKILKLLEPEKKAQFVEKGISVWFSKIFPTLMNSLALDMTELDITVEILEHLTEELVAFDYTENLQWHYVLECICNPQKYPTIMKNLLIHKSGIWHRVWMVYIKLLKHQITQAMGNIGTPINSMLPVVEAAFKLDVENRCKAFECWTVLIDSFSTETNESNINKRIKLLIIPLKSNNAKAEETALAKFKCWWHLLQKFQNKIDKFIDTILVTFLHFCFGKHNATDKTIIVPGQISMPLKKLCIQAIVDLVGHVNCDGCTELPKLKGKMINTKNLVDNWNHWIFSLTSTIMMSANSDEGLTKQQMTCLWKSFLLTIGDLPENTIRKDLFSEMLSILVHLVQECKNNSKLTDIVFNALLVSMFDGDTRIKQLMKSKNDVTHPLCKITSALLNPALHHAYQSCTFKEMVTKLLPLTNMLLDPAYCSPTFAIGYILKNLTATDISLTFWTALSESICETQYDICTLSLCNIMMWPLERVQSFKNYDVALLNFKRVALNYYVLGLRYIFFTGASVEKEMELLHVLTGRINSYQNYEKLFPILIDRVLGVTTIIGSDVNEIVARYTLFAMRKILKIMIQASKQMPEVKEILTYVERSLNDLTLLFQSELYHKLIPIIVDELIDISTYLLSKSLLKNVVVTMLKTLSLKIVETDTTFKKINSILEDLHKEKCTSKKQISEDITFTAPKLLDVTITKKVKKKEPSIVNTVVENGEEYVVVKSNWKFNPRKLTENQKEKLQRKREDIPALYQDLSQSQDEFKLVSWKTDSQDTSNSSKSESKSSKLGNNETATEILSKLPSSNVVPTILENFFAENKKKDSSPISKEALPTRDTGKADPTTPQSTKSPRMALKDRVFRNVRNLIEKSGVQKENKDASEDLNKTERAVKTPIQSKSDDTVNVINSAPPLLSADRPSRVKRKPRKFEELMSLSAKKKRQSLQNLKSTDLGKQSTAESTSLNAAADKEENVINDSTIVPKADQEKANDVVQYSEKQTKSDEDEVMEKNKCPQEDLSTINDNVTETQITESISEENIVSSDLPTHVDIDSNKKTSSSKESDNCRDDGTRANDTPVSVNRKEKKTKEIETSLIKKDDKSGNKNDRDVVSPSIKENETVNEDKETKKSDSSNVIQSSPVKMKRNSNEKEEKKVEEITEHHASEKQESPIKISKRPSTPTVSKSKIEEPKSSSKKPRKSRIEKELAIDMVEGHPFLKMQSQSRVTRRALEAVSTGRRKTLLEKLNKSKSEPSSGAKGEKKTREKNKDGKDRSESDSSNSSVTVEDSQERDTGSKDTSFTEELPYSDDVIESSQDSTMTTISVKSSKKAGVKVPVVTLEKIKLFPDQPENVPESQSILDSVIVRNAGSTKDKQDTKDDTELSLNKTAVEDQTQADLTENMDTEPIGTDYSDVVIVIAEEVPPPLTISSDESHVGQATQEIAEADTQPTNPTDFMEVDIVNKTKNINVTIADSDICSSAIKDDSLTKEQSIQEKPNSPLDNTTLTLPESAVIDLEAEGGASSPSSFGDEAKRKQDFLNNTLEISPIKNMSPDRNKKSPSPETSTDYVVITLSSPVQSNGEPFEKCSSPEVFTEDKISPDKRDQSPPRVEVTVTSTSPSSSLSLKKNRPQVRSGGRAAQMLGLCCVPDKVQAIINQEKTDSEEIKKPSTSSTPARRNLRMLYNSVSENIEPPSENEDSEQFLKFRRSLPAVDSSPSGPILKRKLVEITDEATVSPASKRKRVSFHDPPVSTTVSVQKYIEPGGVRSPSNSMHKRLERQLRQHAPLKSPKRLDSAFKLDTVLNKAIESFTDNGANTPDDTQVSSLDETPVVEIVRASELNDTDPIYPDLVDCKDPIDNIAGELSSPVMKSLLVRELLGKVETVGDLAKMTELEVNRLRIKAPKIKVAKKVLSDYASKRAEKAQCEVSVVAIDEAAFEEPMSEPEVKGVGSADMEVQTVANVSVDMEMQTVETPVSVTYVQTETTPTTHTVVQTDQSGSTSTAELVKSCLEERPDFVQQVSTQLEESSKQQITEKLSVSAITDVLVKKISPTDAKTLLNRVLENQWNKTSNENRTSKELSFIREFMCERFDSKDLILFCSEVLKSVYDKPASPKF</sequence>
<reference evidence="3" key="1">
    <citation type="submission" date="2025-08" db="UniProtKB">
        <authorList>
            <consortium name="RefSeq"/>
        </authorList>
    </citation>
    <scope>IDENTIFICATION</scope>
    <source>
        <strain evidence="3">Ishihara</strain>
        <tissue evidence="3">Whole body</tissue>
    </source>
</reference>
<protein>
    <submittedName>
        <fullName evidence="3">Telomere-associated protein RIF1</fullName>
    </submittedName>
</protein>
<dbReference type="Proteomes" id="UP000301870">
    <property type="component" value="Chromosome 14"/>
</dbReference>
<organism evidence="2 3">
    <name type="scientific">Spodoptera litura</name>
    <name type="common">Asian cotton leafworm</name>
    <dbReference type="NCBI Taxonomy" id="69820"/>
    <lineage>
        <taxon>Eukaryota</taxon>
        <taxon>Metazoa</taxon>
        <taxon>Ecdysozoa</taxon>
        <taxon>Arthropoda</taxon>
        <taxon>Hexapoda</taxon>
        <taxon>Insecta</taxon>
        <taxon>Pterygota</taxon>
        <taxon>Neoptera</taxon>
        <taxon>Endopterygota</taxon>
        <taxon>Lepidoptera</taxon>
        <taxon>Glossata</taxon>
        <taxon>Ditrysia</taxon>
        <taxon>Noctuoidea</taxon>
        <taxon>Noctuidae</taxon>
        <taxon>Amphipyrinae</taxon>
        <taxon>Spodoptera</taxon>
    </lineage>
</organism>
<evidence type="ECO:0000313" key="2">
    <source>
        <dbReference type="Proteomes" id="UP000301870"/>
    </source>
</evidence>
<feature type="compositionally biased region" description="Basic and acidic residues" evidence="1">
    <location>
        <begin position="1201"/>
        <end position="1226"/>
    </location>
</feature>
<evidence type="ECO:0000313" key="3">
    <source>
        <dbReference type="RefSeq" id="XP_022819444.1"/>
    </source>
</evidence>
<dbReference type="GO" id="GO:0140445">
    <property type="term" value="C:chromosome, telomeric repeat region"/>
    <property type="evidence" value="ECO:0007669"/>
    <property type="project" value="TreeGrafter"/>
</dbReference>
<feature type="compositionally biased region" description="Basic and acidic residues" evidence="1">
    <location>
        <begin position="1299"/>
        <end position="1322"/>
    </location>
</feature>
<feature type="region of interest" description="Disordered" evidence="1">
    <location>
        <begin position="1693"/>
        <end position="1784"/>
    </location>
</feature>
<dbReference type="RefSeq" id="XP_022819444.1">
    <property type="nucleotide sequence ID" value="XM_022963676.1"/>
</dbReference>
<feature type="compositionally biased region" description="Basic and acidic residues" evidence="1">
    <location>
        <begin position="1393"/>
        <end position="1403"/>
    </location>
</feature>
<feature type="compositionally biased region" description="Polar residues" evidence="1">
    <location>
        <begin position="1709"/>
        <end position="1731"/>
    </location>
</feature>
<feature type="region of interest" description="Disordered" evidence="1">
    <location>
        <begin position="978"/>
        <end position="1011"/>
    </location>
</feature>
<evidence type="ECO:0000256" key="1">
    <source>
        <dbReference type="SAM" id="MobiDB-lite"/>
    </source>
</evidence>
<keyword evidence="2" id="KW-1185">Reference proteome</keyword>
<feature type="compositionally biased region" description="Low complexity" evidence="1">
    <location>
        <begin position="1429"/>
        <end position="1438"/>
    </location>
</feature>
<feature type="compositionally biased region" description="Basic and acidic residues" evidence="1">
    <location>
        <begin position="1029"/>
        <end position="1048"/>
    </location>
</feature>
<feature type="compositionally biased region" description="Basic and acidic residues" evidence="1">
    <location>
        <begin position="1240"/>
        <end position="1284"/>
    </location>
</feature>
<feature type="compositionally biased region" description="Polar residues" evidence="1">
    <location>
        <begin position="1051"/>
        <end position="1064"/>
    </location>
</feature>